<dbReference type="SUPFAM" id="SSF56935">
    <property type="entry name" value="Porins"/>
    <property type="match status" value="1"/>
</dbReference>
<dbReference type="FunFam" id="2.170.130.10:FF:000008">
    <property type="entry name" value="SusC/RagA family TonB-linked outer membrane protein"/>
    <property type="match status" value="1"/>
</dbReference>
<protein>
    <submittedName>
        <fullName evidence="9">Putative outer membrane protein</fullName>
    </submittedName>
</protein>
<evidence type="ECO:0000259" key="8">
    <source>
        <dbReference type="Pfam" id="PF07715"/>
    </source>
</evidence>
<evidence type="ECO:0000256" key="3">
    <source>
        <dbReference type="ARBA" id="ARBA00022452"/>
    </source>
</evidence>
<evidence type="ECO:0000256" key="6">
    <source>
        <dbReference type="ARBA" id="ARBA00023237"/>
    </source>
</evidence>
<evidence type="ECO:0000256" key="4">
    <source>
        <dbReference type="ARBA" id="ARBA00022692"/>
    </source>
</evidence>
<dbReference type="InterPro" id="IPR012910">
    <property type="entry name" value="Plug_dom"/>
</dbReference>
<feature type="domain" description="TonB-dependent receptor plug" evidence="8">
    <location>
        <begin position="130"/>
        <end position="236"/>
    </location>
</feature>
<dbReference type="AlphaFoldDB" id="A0A212IZ40"/>
<accession>A0A212IZ40</accession>
<gene>
    <name evidence="9" type="ORF">KL86DYS2_10367</name>
</gene>
<keyword evidence="6 7" id="KW-0998">Cell outer membrane</keyword>
<comment type="similarity">
    <text evidence="7">Belongs to the TonB-dependent receptor family.</text>
</comment>
<evidence type="ECO:0000313" key="9">
    <source>
        <dbReference type="EMBL" id="SBV92469.1"/>
    </source>
</evidence>
<evidence type="ECO:0000256" key="7">
    <source>
        <dbReference type="PROSITE-ProRule" id="PRU01360"/>
    </source>
</evidence>
<keyword evidence="4 7" id="KW-0812">Transmembrane</keyword>
<evidence type="ECO:0000256" key="1">
    <source>
        <dbReference type="ARBA" id="ARBA00004571"/>
    </source>
</evidence>
<dbReference type="Gene3D" id="2.40.170.20">
    <property type="entry name" value="TonB-dependent receptor, beta-barrel domain"/>
    <property type="match status" value="1"/>
</dbReference>
<keyword evidence="3 7" id="KW-1134">Transmembrane beta strand</keyword>
<evidence type="ECO:0000256" key="5">
    <source>
        <dbReference type="ARBA" id="ARBA00023136"/>
    </source>
</evidence>
<dbReference type="PROSITE" id="PS52016">
    <property type="entry name" value="TONB_DEPENDENT_REC_3"/>
    <property type="match status" value="1"/>
</dbReference>
<sequence>MIKSLMSKKRCSSKKQPFYWFFFFLICLSPLLGVAQNKELTITGTVVDEFNVPLQAVSVVIKGTTRGVLTDLDGMYTLNANQKDILVFSQLGMTTEEVSVGEQTTINVKLSEKVNNLEELVIIGYGTAKRKDVTTSISTVSTKDLDQRPITSAGQAIQGKVAGVSVIEPSGAPGGELSIRVRGTTSFNGSNDPLYVVDGVPVDKIDFLAPNDITSMQIMKDASAAAIYGSRAANGVVLITTKSGQKGEPKITFNAQYGFDKVINNIKVLNTEQYVELQRELGNVLPDGLKDQTDWFKEAYQTGSTQSYQVSVSDGTDRLKYFLSAGYLDQKGTLNAAFYKRYNIRANIENDVRKWLKVTANISYSDRSKNDLITGQGSNRGGVVLSVINTPTYAPVWDPNNPKQYYDDFNGANITHPLENMERSKNDKQREDRLILSGSALITFMPELNFKSTISLDRRNGLNTAFLDPVTTSWGRQQNGTGKDERNRNSIITFDNILTYSKRFNKHSLETMLGTSYTESEYLNSWINGSHYRSSDIQTLNVANKIAWDNTGSAGSEWGMMSYFGRVAYNYNSKYLLTVNVRRDASSRLHPDSRWGTFPSTSAAWRISSEEFMKNFEWLDDLKIRAGWGKTGNQSGIHDYAYLQRYRVQRLPWFEDKYINAVPILIQDNLRAKDLKWETTTQSNVGIDFTAFGSRLNVTLDYYHKKTTDMLMNVTMPSTGASSIDKIQRNEGEMKNSGFEVAVNSRNIQGQFSWDTDFNISFNKNKLTKLQTKPLYDDGKTSDHVNASVVYNRPGKALGSFWGYISDGVNPETGELMYRDLDGNGKVSPGDQTYIGDPNPDFTFGLTNNFSYKNFSLSIFIQGSYGNDIYNASRMETEGMYDDKNQTTVVLNRWRIPGQITDVPKARFDMKNSTYFIEDGSYLRVKSVSLSYNIKNNVLTKLGISRLQPYFTANNLLTWTNYSGMDPEVNQWGNSGAVQGIDWGTYPHSKSYVFGVNLEF</sequence>
<dbReference type="InterPro" id="IPR023997">
    <property type="entry name" value="TonB-dep_OMP_SusC/RagA_CS"/>
</dbReference>
<dbReference type="Pfam" id="PF07715">
    <property type="entry name" value="Plug"/>
    <property type="match status" value="1"/>
</dbReference>
<dbReference type="InterPro" id="IPR008969">
    <property type="entry name" value="CarboxyPept-like_regulatory"/>
</dbReference>
<proteinExistence type="inferred from homology"/>
<evidence type="ECO:0000256" key="2">
    <source>
        <dbReference type="ARBA" id="ARBA00022448"/>
    </source>
</evidence>
<dbReference type="NCBIfam" id="TIGR04057">
    <property type="entry name" value="SusC_RagA_signa"/>
    <property type="match status" value="1"/>
</dbReference>
<dbReference type="InterPro" id="IPR037066">
    <property type="entry name" value="Plug_dom_sf"/>
</dbReference>
<dbReference type="NCBIfam" id="TIGR04056">
    <property type="entry name" value="OMP_RagA_SusC"/>
    <property type="match status" value="1"/>
</dbReference>
<name>A0A212IZ40_9BACT</name>
<organism evidence="9">
    <name type="scientific">uncultured Dysgonomonas sp</name>
    <dbReference type="NCBI Taxonomy" id="206096"/>
    <lineage>
        <taxon>Bacteria</taxon>
        <taxon>Pseudomonadati</taxon>
        <taxon>Bacteroidota</taxon>
        <taxon>Bacteroidia</taxon>
        <taxon>Bacteroidales</taxon>
        <taxon>Dysgonomonadaceae</taxon>
        <taxon>Dysgonomonas</taxon>
        <taxon>environmental samples</taxon>
    </lineage>
</organism>
<dbReference type="InterPro" id="IPR036942">
    <property type="entry name" value="Beta-barrel_TonB_sf"/>
</dbReference>
<keyword evidence="5 7" id="KW-0472">Membrane</keyword>
<dbReference type="Pfam" id="PF13715">
    <property type="entry name" value="CarbopepD_reg_2"/>
    <property type="match status" value="1"/>
</dbReference>
<dbReference type="Gene3D" id="2.170.130.10">
    <property type="entry name" value="TonB-dependent receptor, plug domain"/>
    <property type="match status" value="1"/>
</dbReference>
<dbReference type="SUPFAM" id="SSF49464">
    <property type="entry name" value="Carboxypeptidase regulatory domain-like"/>
    <property type="match status" value="1"/>
</dbReference>
<dbReference type="InterPro" id="IPR023996">
    <property type="entry name" value="TonB-dep_OMP_SusC/RagA"/>
</dbReference>
<keyword evidence="2 7" id="KW-0813">Transport</keyword>
<dbReference type="InterPro" id="IPR039426">
    <property type="entry name" value="TonB-dep_rcpt-like"/>
</dbReference>
<dbReference type="EMBL" id="FLUL01000001">
    <property type="protein sequence ID" value="SBV92469.1"/>
    <property type="molecule type" value="Genomic_DNA"/>
</dbReference>
<reference evidence="9" key="1">
    <citation type="submission" date="2016-04" db="EMBL/GenBank/DDBJ databases">
        <authorList>
            <person name="Evans L.H."/>
            <person name="Alamgir A."/>
            <person name="Owens N."/>
            <person name="Weber N.D."/>
            <person name="Virtaneva K."/>
            <person name="Barbian K."/>
            <person name="Babar A."/>
            <person name="Rosenke K."/>
        </authorList>
    </citation>
    <scope>NUCLEOTIDE SEQUENCE</scope>
    <source>
        <strain evidence="9">86-2</strain>
    </source>
</reference>
<comment type="subcellular location">
    <subcellularLocation>
        <location evidence="1 7">Cell outer membrane</location>
        <topology evidence="1 7">Multi-pass membrane protein</topology>
    </subcellularLocation>
</comment>
<dbReference type="GO" id="GO:0009279">
    <property type="term" value="C:cell outer membrane"/>
    <property type="evidence" value="ECO:0007669"/>
    <property type="project" value="UniProtKB-SubCell"/>
</dbReference>